<keyword evidence="3 9" id="KW-0169">Cobalamin biosynthesis</keyword>
<dbReference type="GO" id="GO:0005524">
    <property type="term" value="F:ATP binding"/>
    <property type="evidence" value="ECO:0007669"/>
    <property type="project" value="UniProtKB-UniRule"/>
</dbReference>
<dbReference type="InterPro" id="IPR027417">
    <property type="entry name" value="P-loop_NTPase"/>
</dbReference>
<comment type="similarity">
    <text evidence="2">Belongs to the CobB/CobQ family. CobQ subfamily.</text>
</comment>
<comment type="catalytic activity">
    <reaction evidence="9">
        <text>hydrogenobyrinate + 2 L-glutamine + 2 ATP + 2 H2O = hydrogenobyrinate a,c-diamide + 2 L-glutamate + 2 ADP + 2 phosphate + 2 H(+)</text>
        <dbReference type="Rhea" id="RHEA:12544"/>
        <dbReference type="ChEBI" id="CHEBI:15377"/>
        <dbReference type="ChEBI" id="CHEBI:15378"/>
        <dbReference type="ChEBI" id="CHEBI:29985"/>
        <dbReference type="ChEBI" id="CHEBI:30616"/>
        <dbReference type="ChEBI" id="CHEBI:43474"/>
        <dbReference type="ChEBI" id="CHEBI:58359"/>
        <dbReference type="ChEBI" id="CHEBI:77873"/>
        <dbReference type="ChEBI" id="CHEBI:77874"/>
        <dbReference type="ChEBI" id="CHEBI:456216"/>
        <dbReference type="EC" id="6.3.5.9"/>
    </reaction>
</comment>
<accession>A0A4R2GVZ7</accession>
<feature type="domain" description="CobB/CobQ-like glutamine amidotransferase" evidence="11">
    <location>
        <begin position="284"/>
        <end position="473"/>
    </location>
</feature>
<evidence type="ECO:0000256" key="4">
    <source>
        <dbReference type="ARBA" id="ARBA00022598"/>
    </source>
</evidence>
<keyword evidence="8 9" id="KW-0315">Glutamine amidotransferase</keyword>
<dbReference type="GO" id="GO:0042242">
    <property type="term" value="F:cobyrinic acid a,c-diamide synthase activity"/>
    <property type="evidence" value="ECO:0007669"/>
    <property type="project" value="InterPro"/>
</dbReference>
<evidence type="ECO:0000256" key="1">
    <source>
        <dbReference type="ARBA" id="ARBA00001946"/>
    </source>
</evidence>
<dbReference type="RefSeq" id="WP_132003210.1">
    <property type="nucleotide sequence ID" value="NZ_JBHUNN010000002.1"/>
</dbReference>
<dbReference type="Pfam" id="PF01656">
    <property type="entry name" value="CbiA"/>
    <property type="match status" value="1"/>
</dbReference>
<evidence type="ECO:0000256" key="3">
    <source>
        <dbReference type="ARBA" id="ARBA00022573"/>
    </source>
</evidence>
<comment type="pathway">
    <text evidence="9">Cofactor biosynthesis; adenosylcobalamin biosynthesis; cob(II)yrinate a,c-diamide from precorrin-2 (aerobic route): step 9/10.</text>
</comment>
<evidence type="ECO:0000259" key="11">
    <source>
        <dbReference type="Pfam" id="PF07685"/>
    </source>
</evidence>
<dbReference type="OrthoDB" id="9764035at2"/>
<dbReference type="GO" id="GO:0009236">
    <property type="term" value="P:cobalamin biosynthetic process"/>
    <property type="evidence" value="ECO:0007669"/>
    <property type="project" value="UniProtKB-UniRule"/>
</dbReference>
<evidence type="ECO:0000313" key="13">
    <source>
        <dbReference type="Proteomes" id="UP000294881"/>
    </source>
</evidence>
<sequence length="476" mass="49755">MRQGVNPPGQPRGLIVGAARSGSGKTSVTIGLLRALKRRGLNVRAAKSGPDYIDPEFHRAATGHSGVNLDSWAMEPVLLRDLLARQGAGADVVIVESAMGLFDGVDAAPGRSGAAADLARIYGLPTLLVLDISGQSQTAGAIAHGFATHDPAVRIGGVVLNQVASERHEAVVRPAIERLGLPVVGAIRRNPEISLPERHLGLVQAGEHAALEAFIDQMADVVEASVDLDAVLALAAPIAAGQGEAPSSSLPPDSSWLPPAPSWLPPPSSWLPPPSSWLPPPGQRIAIARDAAFSFIYPHVLQGWRDAGAEIALFSPLADEAPDAASDVCWLPGGYPELHAGQLAAASRFMDGLRRFADTRPVHGECGGYMVLGAALEDAEGVTHPMAGLLGHVTSYAKRRMNLGYREARLLADSPVGAAGDVIRGHEFHYSRLVSAGDDAPLAQLADSQGRDLGPSGGRRGHVTGCYFHAIARHSV</sequence>
<dbReference type="AlphaFoldDB" id="A0A4R2GVZ7"/>
<evidence type="ECO:0000256" key="7">
    <source>
        <dbReference type="ARBA" id="ARBA00022842"/>
    </source>
</evidence>
<feature type="active site" description="Nucleophile" evidence="9">
    <location>
        <position position="366"/>
    </location>
</feature>
<comment type="caution">
    <text evidence="12">The sequence shown here is derived from an EMBL/GenBank/DDBJ whole genome shotgun (WGS) entry which is preliminary data.</text>
</comment>
<proteinExistence type="inferred from homology"/>
<comment type="function">
    <text evidence="9">Catalyzes the ATP-dependent amidation of the two carboxylate groups at positions a and c of hydrogenobyrinate, using either L-glutamine or ammonia as the nitrogen source.</text>
</comment>
<dbReference type="HAMAP" id="MF_00027">
    <property type="entry name" value="CobB_CbiA"/>
    <property type="match status" value="1"/>
</dbReference>
<comment type="similarity">
    <text evidence="9">Belongs to the CobB/CbiA family.</text>
</comment>
<keyword evidence="4 9" id="KW-0436">Ligase</keyword>
<keyword evidence="7 9" id="KW-0460">Magnesium</keyword>
<dbReference type="UniPathway" id="UPA00148">
    <property type="reaction ID" value="UER00220"/>
</dbReference>
<evidence type="ECO:0000256" key="2">
    <source>
        <dbReference type="ARBA" id="ARBA00006205"/>
    </source>
</evidence>
<dbReference type="PANTHER" id="PTHR43873">
    <property type="entry name" value="COBYRINATE A,C-DIAMIDE SYNTHASE"/>
    <property type="match status" value="1"/>
</dbReference>
<dbReference type="Gene3D" id="3.40.50.300">
    <property type="entry name" value="P-loop containing nucleotide triphosphate hydrolases"/>
    <property type="match status" value="1"/>
</dbReference>
<dbReference type="SUPFAM" id="SSF52317">
    <property type="entry name" value="Class I glutamine amidotransferase-like"/>
    <property type="match status" value="1"/>
</dbReference>
<dbReference type="EC" id="6.3.5.9" evidence="9"/>
<reference evidence="12 13" key="1">
    <citation type="submission" date="2019-03" db="EMBL/GenBank/DDBJ databases">
        <title>Genomic Encyclopedia of Type Strains, Phase IV (KMG-IV): sequencing the most valuable type-strain genomes for metagenomic binning, comparative biology and taxonomic classification.</title>
        <authorList>
            <person name="Goeker M."/>
        </authorList>
    </citation>
    <scope>NUCLEOTIDE SEQUENCE [LARGE SCALE GENOMIC DNA]</scope>
    <source>
        <strain evidence="12 13">DSM 22958</strain>
    </source>
</reference>
<evidence type="ECO:0000256" key="6">
    <source>
        <dbReference type="ARBA" id="ARBA00022840"/>
    </source>
</evidence>
<feature type="site" description="Increases nucleophilicity of active site Cys" evidence="9">
    <location>
        <position position="469"/>
    </location>
</feature>
<gene>
    <name evidence="9" type="primary">cobB</name>
    <name evidence="12" type="ORF">EV666_102127</name>
</gene>
<feature type="domain" description="CobQ/CobB/MinD/ParA nucleotide binding" evidence="10">
    <location>
        <begin position="17"/>
        <end position="200"/>
    </location>
</feature>
<evidence type="ECO:0000313" key="12">
    <source>
        <dbReference type="EMBL" id="TCO15149.1"/>
    </source>
</evidence>
<dbReference type="PROSITE" id="PS51274">
    <property type="entry name" value="GATASE_COBBQ"/>
    <property type="match status" value="1"/>
</dbReference>
<evidence type="ECO:0000259" key="10">
    <source>
        <dbReference type="Pfam" id="PF01656"/>
    </source>
</evidence>
<dbReference type="EMBL" id="SLWL01000002">
    <property type="protein sequence ID" value="TCO15149.1"/>
    <property type="molecule type" value="Genomic_DNA"/>
</dbReference>
<dbReference type="PANTHER" id="PTHR43873:SF1">
    <property type="entry name" value="COBYRINATE A,C-DIAMIDE SYNTHASE"/>
    <property type="match status" value="1"/>
</dbReference>
<dbReference type="GO" id="GO:0043802">
    <property type="term" value="F:hydrogenobyrinic acid a,c-diamide synthase (glutamine-hydrolysing) activity"/>
    <property type="evidence" value="ECO:0007669"/>
    <property type="project" value="UniProtKB-UniRule"/>
</dbReference>
<evidence type="ECO:0000256" key="5">
    <source>
        <dbReference type="ARBA" id="ARBA00022741"/>
    </source>
</evidence>
<dbReference type="Proteomes" id="UP000294881">
    <property type="component" value="Unassembled WGS sequence"/>
</dbReference>
<dbReference type="Pfam" id="PF07685">
    <property type="entry name" value="GATase_3"/>
    <property type="match status" value="1"/>
</dbReference>
<keyword evidence="13" id="KW-1185">Reference proteome</keyword>
<dbReference type="InterPro" id="IPR002586">
    <property type="entry name" value="CobQ/CobB/MinD/ParA_Nub-bd_dom"/>
</dbReference>
<comment type="domain">
    <text evidence="9">Comprises of two domains. The C-terminal domain contains the binding site for glutamine and catalyzes the hydrolysis of this substrate to glutamate and ammonia. The N-terminal domain is anticipated to bind ATP and hydrogenobyrinate and catalyzes the ultimate synthesis of the diamide product. The ammonia produced via the glutaminase domain is probably translocated to the adjacent domain via a molecular tunnel, where it reacts with an activated intermediate.</text>
</comment>
<organism evidence="12 13">
    <name type="scientific">Camelimonas lactis</name>
    <dbReference type="NCBI Taxonomy" id="659006"/>
    <lineage>
        <taxon>Bacteria</taxon>
        <taxon>Pseudomonadati</taxon>
        <taxon>Pseudomonadota</taxon>
        <taxon>Alphaproteobacteria</taxon>
        <taxon>Hyphomicrobiales</taxon>
        <taxon>Chelatococcaceae</taxon>
        <taxon>Camelimonas</taxon>
    </lineage>
</organism>
<evidence type="ECO:0000256" key="9">
    <source>
        <dbReference type="HAMAP-Rule" id="MF_00027"/>
    </source>
</evidence>
<comment type="cofactor">
    <cofactor evidence="1 9">
        <name>Mg(2+)</name>
        <dbReference type="ChEBI" id="CHEBI:18420"/>
    </cofactor>
</comment>
<dbReference type="InterPro" id="IPR004484">
    <property type="entry name" value="CbiA/CobB_synth"/>
</dbReference>
<evidence type="ECO:0000256" key="8">
    <source>
        <dbReference type="ARBA" id="ARBA00022962"/>
    </source>
</evidence>
<dbReference type="NCBIfam" id="NF002204">
    <property type="entry name" value="PRK01077.1"/>
    <property type="match status" value="1"/>
</dbReference>
<dbReference type="Gene3D" id="3.40.50.880">
    <property type="match status" value="1"/>
</dbReference>
<dbReference type="InterPro" id="IPR029062">
    <property type="entry name" value="Class_I_gatase-like"/>
</dbReference>
<dbReference type="SUPFAM" id="SSF52540">
    <property type="entry name" value="P-loop containing nucleoside triphosphate hydrolases"/>
    <property type="match status" value="1"/>
</dbReference>
<name>A0A4R2GVZ7_9HYPH</name>
<dbReference type="CDD" id="cd05388">
    <property type="entry name" value="CobB_N"/>
    <property type="match status" value="1"/>
</dbReference>
<protein>
    <recommendedName>
        <fullName evidence="9">Hydrogenobyrinate a,c-diamide synthase</fullName>
        <ecNumber evidence="9">6.3.5.9</ecNumber>
    </recommendedName>
    <alternativeName>
        <fullName evidence="9">Hydrogenobyrinic acid a,c-diamide synthase</fullName>
    </alternativeName>
</protein>
<keyword evidence="6 9" id="KW-0067">ATP-binding</keyword>
<dbReference type="InterPro" id="IPR011698">
    <property type="entry name" value="GATase_3"/>
</dbReference>
<keyword evidence="5 9" id="KW-0547">Nucleotide-binding</keyword>
<comment type="miscellaneous">
    <text evidence="9">The a and c carboxylates of hydrogenobyrinate are activated for nucleophilic attack via formation of a phosphorylated intermediate by ATP. CobB catalyzes first the amidation of the c-carboxylate, and then that of the a-carboxylate.</text>
</comment>